<evidence type="ECO:0000256" key="2">
    <source>
        <dbReference type="ARBA" id="ARBA00022443"/>
    </source>
</evidence>
<evidence type="ECO:0000256" key="7">
    <source>
        <dbReference type="ARBA" id="ARBA00023175"/>
    </source>
</evidence>
<dbReference type="Gene3D" id="1.20.5.4820">
    <property type="match status" value="1"/>
</dbReference>
<keyword evidence="13" id="KW-1185">Reference proteome</keyword>
<dbReference type="InterPro" id="IPR036072">
    <property type="entry name" value="MYSc_Myo1"/>
</dbReference>
<dbReference type="Proteomes" id="UP000472262">
    <property type="component" value="Unassembled WGS sequence"/>
</dbReference>
<evidence type="ECO:0000256" key="4">
    <source>
        <dbReference type="ARBA" id="ARBA00022840"/>
    </source>
</evidence>
<evidence type="ECO:0000259" key="11">
    <source>
        <dbReference type="PROSITE" id="PS51757"/>
    </source>
</evidence>
<feature type="domain" description="Myosin motor" evidence="10">
    <location>
        <begin position="17"/>
        <end position="690"/>
    </location>
</feature>
<dbReference type="InterPro" id="IPR027417">
    <property type="entry name" value="P-loop_NTPase"/>
</dbReference>
<dbReference type="FunFam" id="1.20.5.4820:FF:000004">
    <property type="entry name" value="Myosin IE"/>
    <property type="match status" value="1"/>
</dbReference>
<dbReference type="InterPro" id="IPR001609">
    <property type="entry name" value="Myosin_head_motor_dom-like"/>
</dbReference>
<keyword evidence="2" id="KW-0728">SH3 domain</keyword>
<evidence type="ECO:0000313" key="12">
    <source>
        <dbReference type="Ensembl" id="ENSSGRP00000018642.1"/>
    </source>
</evidence>
<organism evidence="12 13">
    <name type="scientific">Sinocyclocheilus grahami</name>
    <name type="common">Dianchi golden-line fish</name>
    <name type="synonym">Barbus grahami</name>
    <dbReference type="NCBI Taxonomy" id="75366"/>
    <lineage>
        <taxon>Eukaryota</taxon>
        <taxon>Metazoa</taxon>
        <taxon>Chordata</taxon>
        <taxon>Craniata</taxon>
        <taxon>Vertebrata</taxon>
        <taxon>Euteleostomi</taxon>
        <taxon>Actinopterygii</taxon>
        <taxon>Neopterygii</taxon>
        <taxon>Teleostei</taxon>
        <taxon>Ostariophysi</taxon>
        <taxon>Cypriniformes</taxon>
        <taxon>Cyprinidae</taxon>
        <taxon>Cyprininae</taxon>
        <taxon>Sinocyclocheilus</taxon>
    </lineage>
</organism>
<feature type="binding site" evidence="9">
    <location>
        <begin position="110"/>
        <end position="117"/>
    </location>
    <ligand>
        <name>ATP</name>
        <dbReference type="ChEBI" id="CHEBI:30616"/>
    </ligand>
</feature>
<protein>
    <submittedName>
        <fullName evidence="12">Unconventional myosin-Ie-like</fullName>
    </submittedName>
</protein>
<evidence type="ECO:0000256" key="3">
    <source>
        <dbReference type="ARBA" id="ARBA00022741"/>
    </source>
</evidence>
<dbReference type="SUPFAM" id="SSF52540">
    <property type="entry name" value="P-loop containing nucleoside triphosphate hydrolases"/>
    <property type="match status" value="1"/>
</dbReference>
<keyword evidence="3 9" id="KW-0547">Nucleotide-binding</keyword>
<dbReference type="FunFam" id="3.40.850.10:FF:000101">
    <property type="entry name" value="Slow myosin heavy chain 2"/>
    <property type="match status" value="1"/>
</dbReference>
<dbReference type="Gene3D" id="3.40.850.10">
    <property type="entry name" value="Kinesin motor domain"/>
    <property type="match status" value="1"/>
</dbReference>
<dbReference type="GO" id="GO:0006897">
    <property type="term" value="P:endocytosis"/>
    <property type="evidence" value="ECO:0007669"/>
    <property type="project" value="TreeGrafter"/>
</dbReference>
<name>A0A672L854_SINGR</name>
<dbReference type="PANTHER" id="PTHR13140">
    <property type="entry name" value="MYOSIN"/>
    <property type="match status" value="1"/>
</dbReference>
<keyword evidence="8 9" id="KW-0009">Actin-binding</keyword>
<dbReference type="GO" id="GO:0016459">
    <property type="term" value="C:myosin complex"/>
    <property type="evidence" value="ECO:0007669"/>
    <property type="project" value="UniProtKB-KW"/>
</dbReference>
<dbReference type="PRINTS" id="PR00193">
    <property type="entry name" value="MYOSINHEAVY"/>
</dbReference>
<proteinExistence type="inferred from homology"/>
<dbReference type="FunFam" id="1.10.10.820:FF:000001">
    <property type="entry name" value="Myosin heavy chain"/>
    <property type="match status" value="1"/>
</dbReference>
<dbReference type="PANTHER" id="PTHR13140:SF865">
    <property type="entry name" value="MYOSIN IEB"/>
    <property type="match status" value="1"/>
</dbReference>
<gene>
    <name evidence="12" type="primary">myo1eb</name>
</gene>
<evidence type="ECO:0000256" key="8">
    <source>
        <dbReference type="ARBA" id="ARBA00023203"/>
    </source>
</evidence>
<evidence type="ECO:0000256" key="6">
    <source>
        <dbReference type="ARBA" id="ARBA00023123"/>
    </source>
</evidence>
<dbReference type="Ensembl" id="ENSSGRT00000020134.1">
    <property type="protein sequence ID" value="ENSSGRP00000018642.1"/>
    <property type="gene ID" value="ENSSGRG00000011196.1"/>
</dbReference>
<dbReference type="InterPro" id="IPR010926">
    <property type="entry name" value="Myosin_TH1"/>
</dbReference>
<evidence type="ECO:0000259" key="10">
    <source>
        <dbReference type="PROSITE" id="PS51456"/>
    </source>
</evidence>
<dbReference type="Gene3D" id="1.20.58.530">
    <property type="match status" value="1"/>
</dbReference>
<dbReference type="InterPro" id="IPR036961">
    <property type="entry name" value="Kinesin_motor_dom_sf"/>
</dbReference>
<evidence type="ECO:0000313" key="13">
    <source>
        <dbReference type="Proteomes" id="UP000472262"/>
    </source>
</evidence>
<dbReference type="GO" id="GO:0051015">
    <property type="term" value="F:actin filament binding"/>
    <property type="evidence" value="ECO:0007669"/>
    <property type="project" value="TreeGrafter"/>
</dbReference>
<comment type="similarity">
    <text evidence="1 9">Belongs to the TRAFAC class myosin-kinesin ATPase superfamily. Myosin family.</text>
</comment>
<dbReference type="GO" id="GO:0005886">
    <property type="term" value="C:plasma membrane"/>
    <property type="evidence" value="ECO:0007669"/>
    <property type="project" value="TreeGrafter"/>
</dbReference>
<dbReference type="CDD" id="cd01378">
    <property type="entry name" value="MYSc_Myo1"/>
    <property type="match status" value="1"/>
</dbReference>
<dbReference type="AlphaFoldDB" id="A0A672L854"/>
<dbReference type="GO" id="GO:0005902">
    <property type="term" value="C:microvillus"/>
    <property type="evidence" value="ECO:0007669"/>
    <property type="project" value="TreeGrafter"/>
</dbReference>
<dbReference type="PROSITE" id="PS51456">
    <property type="entry name" value="MYOSIN_MOTOR"/>
    <property type="match status" value="1"/>
</dbReference>
<keyword evidence="7 9" id="KW-0505">Motor protein</keyword>
<dbReference type="GO" id="GO:0005737">
    <property type="term" value="C:cytoplasm"/>
    <property type="evidence" value="ECO:0007669"/>
    <property type="project" value="TreeGrafter"/>
</dbReference>
<dbReference type="PROSITE" id="PS51757">
    <property type="entry name" value="TH1"/>
    <property type="match status" value="1"/>
</dbReference>
<keyword evidence="5" id="KW-0112">Calmodulin-binding</keyword>
<keyword evidence="6 9" id="KW-0518">Myosin</keyword>
<accession>A0A672L854</accession>
<dbReference type="Pfam" id="PF00063">
    <property type="entry name" value="Myosin_head"/>
    <property type="match status" value="1"/>
</dbReference>
<dbReference type="FunFam" id="1.20.120.720:FF:000010">
    <property type="entry name" value="Unconventional myosin-Ie"/>
    <property type="match status" value="1"/>
</dbReference>
<evidence type="ECO:0000256" key="9">
    <source>
        <dbReference type="PROSITE-ProRule" id="PRU00782"/>
    </source>
</evidence>
<dbReference type="Pfam" id="PF06017">
    <property type="entry name" value="Myosin_TH1"/>
    <property type="match status" value="1"/>
</dbReference>
<dbReference type="GO" id="GO:0005516">
    <property type="term" value="F:calmodulin binding"/>
    <property type="evidence" value="ECO:0007669"/>
    <property type="project" value="UniProtKB-KW"/>
</dbReference>
<dbReference type="GO" id="GO:0000146">
    <property type="term" value="F:microfilament motor activity"/>
    <property type="evidence" value="ECO:0007669"/>
    <property type="project" value="TreeGrafter"/>
</dbReference>
<sequence>MGSKEKYHWQTQNVKVSGVDDMVLLSKISEDGITDNLKKRYMDDFIFTYIGPVLISVNPFKQLPYFTDREIELYQGAAQYENPPHIYALADNMYRNMMIDSENQCVIISGESGAGKTVAAKYIMSYISKVSGGGPKVQHVKEIILQSNPLLEAFGNAKTVRNNNSSRFGKYFEIQFSRGGEPDGGKISNFLLEKSRVVSQNHGERNFHIYYQLLQGATKEQRENLGVTTPDYYFYLNQSDTYTVEDVNDKKEFEDTMAAMSVVGLSLDAQDTVLQIVAGILHLGNITFREEGNYAVVESEDFLAFPSYLMGINQDGLKSKLTSRIMDSKWGGKTETISVTLNTEQASFTRDALSKALYSRLFDYLVDTINKAMQKDHEEFNTGVLDIYGFEIFQKNGFEQFCINFVNEKLQQIFIELTLKAEQEEYVQEGIKWTPIEYFNNKVVCDLIESKLNPPGIMSILDDVCATMHAKGEGADQTLLQKLQSQIGTHEHFNSWNKGFIVHHYAGKVSYDVSGFCERNRDVLFNDIIELMQSSEFAFIRDLFPENLEAEKRGRPTTAGSKIKKQANNLVQTLMKCTPHYIRCIKPNETKKPRDWEESRAKHQVEYLGLRENIRVRRAGYAFRRVFKKFLQRYAILTRETWPQWRGDEKQGVLHLLKSVNMDSDQYQLGKAKIFIKAPESLFLLEEMRERKYNGYARVIQQAWRKHIAVRKYVQMREEASDLLLNKKERRKNSLNRNFMGDYIGMDNHPEIRQFLGRRERVDFADVVAKYDRRFKTVKRDLILTPKFLYLIGREKVKQGPEKGQIREVLKRKIEVEKIQSVSLSTLQDDLFILHEDQYDSVLQSVFKTEFLSLLFKRYEEKTRKKLPLKYNNLLEFKVKKGGWGPFSSAGSRQIQFQMGQGDEAVLKPSSKVLTVSIGPGLPKNASEYVVKFCVLVKNILNTYNTKLYFLGYRITVSAPQGPPPSFAHGKVRNKLINQSGNKYTWE</sequence>
<dbReference type="Gene3D" id="1.20.120.720">
    <property type="entry name" value="Myosin VI head, motor domain, U50 subdomain"/>
    <property type="match status" value="1"/>
</dbReference>
<reference evidence="12" key="2">
    <citation type="submission" date="2025-09" db="UniProtKB">
        <authorList>
            <consortium name="Ensembl"/>
        </authorList>
    </citation>
    <scope>IDENTIFICATION</scope>
</reference>
<dbReference type="Gene3D" id="1.10.10.820">
    <property type="match status" value="1"/>
</dbReference>
<evidence type="ECO:0000256" key="1">
    <source>
        <dbReference type="ARBA" id="ARBA00008314"/>
    </source>
</evidence>
<dbReference type="FunFam" id="1.20.58.530:FF:000007">
    <property type="entry name" value="Myosin IE"/>
    <property type="match status" value="1"/>
</dbReference>
<dbReference type="SMART" id="SM00242">
    <property type="entry name" value="MYSc"/>
    <property type="match status" value="1"/>
</dbReference>
<feature type="domain" description="TH1" evidence="11">
    <location>
        <begin position="728"/>
        <end position="920"/>
    </location>
</feature>
<evidence type="ECO:0000256" key="5">
    <source>
        <dbReference type="ARBA" id="ARBA00022860"/>
    </source>
</evidence>
<keyword evidence="4 9" id="KW-0067">ATP-binding</keyword>
<reference evidence="12" key="1">
    <citation type="submission" date="2025-08" db="UniProtKB">
        <authorList>
            <consortium name="Ensembl"/>
        </authorList>
    </citation>
    <scope>IDENTIFICATION</scope>
</reference>
<dbReference type="GO" id="GO:0005524">
    <property type="term" value="F:ATP binding"/>
    <property type="evidence" value="ECO:0007669"/>
    <property type="project" value="UniProtKB-UniRule"/>
</dbReference>
<dbReference type="GO" id="GO:0007015">
    <property type="term" value="P:actin filament organization"/>
    <property type="evidence" value="ECO:0007669"/>
    <property type="project" value="TreeGrafter"/>
</dbReference>
<dbReference type="GO" id="GO:0048731">
    <property type="term" value="P:system development"/>
    <property type="evidence" value="ECO:0007669"/>
    <property type="project" value="UniProtKB-ARBA"/>
</dbReference>
<feature type="region of interest" description="Actin-binding" evidence="9">
    <location>
        <begin position="567"/>
        <end position="589"/>
    </location>
</feature>